<sequence>MSASFLNPYTDLAASGAGAISDELHPLGLRFVCLEEVSEDTEVPQSNPDRVVCVTVPWLELAKKGNKAVCLFLDALSELKDHVCVGCKRFYALFEPVKRRTRVSRPSMSLAVEGDRDEAADETSASGPPATHDFPPRLNPDQMAIDILRDFCSDVQPERFEEAGCASCGQLTLLGELEPLRSVDCLLDPLVEPNLARLERFSRQENIRFESGPILAKGCDGICPSCIKYLRRGHRPVNALANGLWVGEVPEVLSILTYAEQCLVARIRTNRYVVRVASGQTKLMGNAIAFPNPTAKIYQKLPPRREELDDVLAFIFTGVKPPSEEDLGRTPMLVRRAAVGAALEWLKLNHADYSDLHIDVDALNSYPELGVPVKVVYRACEEGTNLVAASTSVHEVADEIGTDTGPCSFTVHGLVGAKLESMSMSARKAAALHHLRSGGHILAVGHSDSPESMYDNPQFYPQAYPWLFPYGFGGIDGR</sequence>
<feature type="region of interest" description="Disordered" evidence="1">
    <location>
        <begin position="105"/>
        <end position="136"/>
    </location>
</feature>
<reference evidence="3 4" key="1">
    <citation type="submission" date="2019-01" db="EMBL/GenBank/DDBJ databases">
        <title>Draft genome sequence of Psathyrella aberdarensis IHI B618.</title>
        <authorList>
            <person name="Buettner E."/>
            <person name="Kellner H."/>
        </authorList>
    </citation>
    <scope>NUCLEOTIDE SEQUENCE [LARGE SCALE GENOMIC DNA]</scope>
    <source>
        <strain evidence="3 4">IHI B618</strain>
    </source>
</reference>
<organism evidence="3 4">
    <name type="scientific">Candolleomyces aberdarensis</name>
    <dbReference type="NCBI Taxonomy" id="2316362"/>
    <lineage>
        <taxon>Eukaryota</taxon>
        <taxon>Fungi</taxon>
        <taxon>Dikarya</taxon>
        <taxon>Basidiomycota</taxon>
        <taxon>Agaricomycotina</taxon>
        <taxon>Agaricomycetes</taxon>
        <taxon>Agaricomycetidae</taxon>
        <taxon>Agaricales</taxon>
        <taxon>Agaricineae</taxon>
        <taxon>Psathyrellaceae</taxon>
        <taxon>Candolleomyces</taxon>
    </lineage>
</organism>
<dbReference type="STRING" id="2316362.A0A4Q2D3E4"/>
<keyword evidence="4" id="KW-1185">Reference proteome</keyword>
<dbReference type="OrthoDB" id="3221862at2759"/>
<comment type="caution">
    <text evidence="3">The sequence shown here is derived from an EMBL/GenBank/DDBJ whole genome shotgun (WGS) entry which is preliminary data.</text>
</comment>
<dbReference type="InterPro" id="IPR046700">
    <property type="entry name" value="DUF6570"/>
</dbReference>
<accession>A0A4Q2D3E4</accession>
<evidence type="ECO:0000313" key="3">
    <source>
        <dbReference type="EMBL" id="RXW13810.1"/>
    </source>
</evidence>
<proteinExistence type="predicted"/>
<feature type="domain" description="DUF6570" evidence="2">
    <location>
        <begin position="232"/>
        <end position="364"/>
    </location>
</feature>
<protein>
    <recommendedName>
        <fullName evidence="2">DUF6570 domain-containing protein</fullName>
    </recommendedName>
</protein>
<dbReference type="Proteomes" id="UP000290288">
    <property type="component" value="Unassembled WGS sequence"/>
</dbReference>
<evidence type="ECO:0000256" key="1">
    <source>
        <dbReference type="SAM" id="MobiDB-lite"/>
    </source>
</evidence>
<gene>
    <name evidence="3" type="ORF">EST38_g12041</name>
</gene>
<evidence type="ECO:0000313" key="4">
    <source>
        <dbReference type="Proteomes" id="UP000290288"/>
    </source>
</evidence>
<evidence type="ECO:0000259" key="2">
    <source>
        <dbReference type="Pfam" id="PF20209"/>
    </source>
</evidence>
<dbReference type="Pfam" id="PF20209">
    <property type="entry name" value="DUF6570"/>
    <property type="match status" value="1"/>
</dbReference>
<dbReference type="EMBL" id="SDEE01000825">
    <property type="protein sequence ID" value="RXW13810.1"/>
    <property type="molecule type" value="Genomic_DNA"/>
</dbReference>
<name>A0A4Q2D3E4_9AGAR</name>
<dbReference type="AlphaFoldDB" id="A0A4Q2D3E4"/>